<accession>A0A6J4HEQ9</accession>
<evidence type="ECO:0000313" key="1">
    <source>
        <dbReference type="EMBL" id="CAA9220090.1"/>
    </source>
</evidence>
<gene>
    <name evidence="1" type="ORF">AVDCRST_MAG95-496</name>
</gene>
<sequence>MQHLQANSEEHRALPLATKDSTNKANGIKQRWKAEDIGLFNPEYHDPANPGPVISLGRHTLYRNIYAFTDQLKDLAKASGKLIMLRDMLPTCFKGAALIWHSTELTDLEKDLLRTASIKSWYAALIKRFKKRISVALHKLQSERYTMKDARDHKSPRAFAQKQFRLAKAAEITSIFNQVTTV</sequence>
<protein>
    <submittedName>
        <fullName evidence="1">Uncharacterized protein</fullName>
    </submittedName>
</protein>
<dbReference type="AlphaFoldDB" id="A0A6J4HEQ9"/>
<reference evidence="1" key="1">
    <citation type="submission" date="2020-02" db="EMBL/GenBank/DDBJ databases">
        <authorList>
            <person name="Meier V. D."/>
        </authorList>
    </citation>
    <scope>NUCLEOTIDE SEQUENCE</scope>
    <source>
        <strain evidence="1">AVDCRST_MAG95</strain>
    </source>
</reference>
<name>A0A6J4HEQ9_9BACT</name>
<dbReference type="EMBL" id="CADCTJ010000161">
    <property type="protein sequence ID" value="CAA9220090.1"/>
    <property type="molecule type" value="Genomic_DNA"/>
</dbReference>
<proteinExistence type="predicted"/>
<organism evidence="1">
    <name type="scientific">uncultured Adhaeribacter sp</name>
    <dbReference type="NCBI Taxonomy" id="448109"/>
    <lineage>
        <taxon>Bacteria</taxon>
        <taxon>Pseudomonadati</taxon>
        <taxon>Bacteroidota</taxon>
        <taxon>Cytophagia</taxon>
        <taxon>Cytophagales</taxon>
        <taxon>Hymenobacteraceae</taxon>
        <taxon>Adhaeribacter</taxon>
        <taxon>environmental samples</taxon>
    </lineage>
</organism>